<dbReference type="Pfam" id="PF06912">
    <property type="entry name" value="DUF1275"/>
    <property type="match status" value="1"/>
</dbReference>
<accession>A0ABY6HZV6</accession>
<evidence type="ECO:0000256" key="1">
    <source>
        <dbReference type="SAM" id="MobiDB-lite"/>
    </source>
</evidence>
<dbReference type="Proteomes" id="UP001163878">
    <property type="component" value="Chromosome"/>
</dbReference>
<evidence type="ECO:0000313" key="4">
    <source>
        <dbReference type="Proteomes" id="UP001163878"/>
    </source>
</evidence>
<gene>
    <name evidence="3" type="ORF">OGH68_01360</name>
</gene>
<evidence type="ECO:0000313" key="3">
    <source>
        <dbReference type="EMBL" id="UYQ60256.1"/>
    </source>
</evidence>
<protein>
    <submittedName>
        <fullName evidence="3">DUF1275 domain-containing protein</fullName>
    </submittedName>
</protein>
<dbReference type="PANTHER" id="PTHR37314:SF4">
    <property type="entry name" value="UPF0700 TRANSMEMBRANE PROTEIN YOAK"/>
    <property type="match status" value="1"/>
</dbReference>
<name>A0ABY6HZV6_STRPE</name>
<feature type="transmembrane region" description="Helical" evidence="2">
    <location>
        <begin position="68"/>
        <end position="90"/>
    </location>
</feature>
<feature type="transmembrane region" description="Helical" evidence="2">
    <location>
        <begin position="227"/>
        <end position="247"/>
    </location>
</feature>
<dbReference type="RefSeq" id="WP_264241403.1">
    <property type="nucleotide sequence ID" value="NZ_CP107567.1"/>
</dbReference>
<keyword evidence="2" id="KW-1133">Transmembrane helix</keyword>
<keyword evidence="4" id="KW-1185">Reference proteome</keyword>
<keyword evidence="2" id="KW-0812">Transmembrane</keyword>
<feature type="region of interest" description="Disordered" evidence="1">
    <location>
        <begin position="176"/>
        <end position="198"/>
    </location>
</feature>
<sequence length="255" mass="25231">MREGQSPAAGARTPKSGKALTATMVALTMTTGVIEAVSFLVLGPVFTAVQTGNLLFLSFAITGAESDLSPAASGMSLAGFASGVVVGSGFEAAVQARGLRWFFAALMAEAVLIGSGALVAWGIEGTGGPLTARHYAVTAIVGAAMGLQNATAMKAPVPDVPTTLVTRAMTGLLGGGRSVPVGDAPTTGPGASTDTGHRRRRAASVAAMFAGGVLGAALLRASVSPAVLLLAVALTVLTVGVVHGCLLGRDHARTP</sequence>
<dbReference type="PANTHER" id="PTHR37314">
    <property type="entry name" value="SLR0142 PROTEIN"/>
    <property type="match status" value="1"/>
</dbReference>
<proteinExistence type="predicted"/>
<feature type="transmembrane region" description="Helical" evidence="2">
    <location>
        <begin position="202"/>
        <end position="221"/>
    </location>
</feature>
<feature type="transmembrane region" description="Helical" evidence="2">
    <location>
        <begin position="20"/>
        <end position="48"/>
    </location>
</feature>
<organism evidence="3 4">
    <name type="scientific">Streptomyces peucetius</name>
    <dbReference type="NCBI Taxonomy" id="1950"/>
    <lineage>
        <taxon>Bacteria</taxon>
        <taxon>Bacillati</taxon>
        <taxon>Actinomycetota</taxon>
        <taxon>Actinomycetes</taxon>
        <taxon>Kitasatosporales</taxon>
        <taxon>Streptomycetaceae</taxon>
        <taxon>Streptomyces</taxon>
    </lineage>
</organism>
<feature type="transmembrane region" description="Helical" evidence="2">
    <location>
        <begin position="102"/>
        <end position="123"/>
    </location>
</feature>
<feature type="transmembrane region" description="Helical" evidence="2">
    <location>
        <begin position="135"/>
        <end position="152"/>
    </location>
</feature>
<dbReference type="InterPro" id="IPR010699">
    <property type="entry name" value="DUF1275"/>
</dbReference>
<reference evidence="3" key="1">
    <citation type="submission" date="2022-10" db="EMBL/GenBank/DDBJ databases">
        <title>Cytochrome P450 Catalyzes Benzene Ring Formation in the Biosynthesis of Trialkyl-Substituted Aromatic Polyketides.</title>
        <authorList>
            <person name="Zhao E."/>
            <person name="Ge H."/>
        </authorList>
    </citation>
    <scope>NUCLEOTIDE SEQUENCE</scope>
    <source>
        <strain evidence="3">NA0869</strain>
    </source>
</reference>
<evidence type="ECO:0000256" key="2">
    <source>
        <dbReference type="SAM" id="Phobius"/>
    </source>
</evidence>
<keyword evidence="2" id="KW-0472">Membrane</keyword>
<dbReference type="EMBL" id="CP107567">
    <property type="protein sequence ID" value="UYQ60256.1"/>
    <property type="molecule type" value="Genomic_DNA"/>
</dbReference>